<dbReference type="KEGG" id="bad:BAD_0768"/>
<dbReference type="CDD" id="cd02603">
    <property type="entry name" value="HAD_sEH-N_like"/>
    <property type="match status" value="1"/>
</dbReference>
<keyword evidence="2" id="KW-0378">Hydrolase</keyword>
<evidence type="ECO:0000256" key="1">
    <source>
        <dbReference type="SAM" id="MobiDB-lite"/>
    </source>
</evidence>
<dbReference type="Pfam" id="PF00702">
    <property type="entry name" value="Hydrolase"/>
    <property type="match status" value="1"/>
</dbReference>
<dbReference type="SUPFAM" id="SSF56784">
    <property type="entry name" value="HAD-like"/>
    <property type="match status" value="1"/>
</dbReference>
<protein>
    <submittedName>
        <fullName evidence="2">Possible alpha beta hydrolase</fullName>
    </submittedName>
</protein>
<dbReference type="PANTHER" id="PTHR43611:SF3">
    <property type="entry name" value="FLAVIN MONONUCLEOTIDE HYDROLASE 1, CHLOROPLATIC"/>
    <property type="match status" value="1"/>
</dbReference>
<dbReference type="InterPro" id="IPR006439">
    <property type="entry name" value="HAD-SF_hydro_IA"/>
</dbReference>
<dbReference type="PRINTS" id="PR00413">
    <property type="entry name" value="HADHALOGNASE"/>
</dbReference>
<accession>A1A1G6</accession>
<dbReference type="PANTHER" id="PTHR43611">
    <property type="entry name" value="ALPHA-D-GLUCOSE 1-PHOSPHATE PHOSPHATASE"/>
    <property type="match status" value="1"/>
</dbReference>
<feature type="region of interest" description="Disordered" evidence="1">
    <location>
        <begin position="1"/>
        <end position="22"/>
    </location>
</feature>
<sequence length="259" mass="29318">MSLFQNPSEPFRPNDFQETPHAKTKTSFTNMGTVHWRKTDARYKKGFPMTVAVPTITDVVFDFCGVLLDWRTRACLEGRFDDATVDRICADDDPCGFFGYEDRMDAGEDFDSIWPDVVAEQGERVAGIFRYYIAHYDDALPRMLPGMERLLRDLKAAGYGVWGLTNWSHETFHFAFEKFPQLAELLQGTVVSGVEKMHKPNADIYELAMSRFGLSPESSVFLDDTAKNVAGARSAGMHAFRFVDADQARRDLESLGVRV</sequence>
<gene>
    <name evidence="2" type="ordered locus">BAD_0768</name>
</gene>
<dbReference type="SFLD" id="SFLDG01129">
    <property type="entry name" value="C1.5:_HAD__Beta-PGM__Phosphata"/>
    <property type="match status" value="1"/>
</dbReference>
<dbReference type="NCBIfam" id="TIGR01509">
    <property type="entry name" value="HAD-SF-IA-v3"/>
    <property type="match status" value="1"/>
</dbReference>
<dbReference type="PaxDb" id="1680-BADO_0815"/>
<dbReference type="HOGENOM" id="CLU_045011_9_1_11"/>
<evidence type="ECO:0000313" key="2">
    <source>
        <dbReference type="EMBL" id="BAF39549.1"/>
    </source>
</evidence>
<dbReference type="EMBL" id="AP009256">
    <property type="protein sequence ID" value="BAF39549.1"/>
    <property type="molecule type" value="Genomic_DNA"/>
</dbReference>
<keyword evidence="3" id="KW-1185">Reference proteome</keyword>
<dbReference type="STRING" id="367928.BAD_0768"/>
<organism evidence="2 3">
    <name type="scientific">Bifidobacterium adolescentis (strain ATCC 15703 / DSM 20083 / NCTC 11814 / E194a)</name>
    <dbReference type="NCBI Taxonomy" id="367928"/>
    <lineage>
        <taxon>Bacteria</taxon>
        <taxon>Bacillati</taxon>
        <taxon>Actinomycetota</taxon>
        <taxon>Actinomycetes</taxon>
        <taxon>Bifidobacteriales</taxon>
        <taxon>Bifidobacteriaceae</taxon>
        <taxon>Bifidobacterium</taxon>
    </lineage>
</organism>
<dbReference type="InterPro" id="IPR036412">
    <property type="entry name" value="HAD-like_sf"/>
</dbReference>
<dbReference type="SFLD" id="SFLDS00003">
    <property type="entry name" value="Haloacid_Dehalogenase"/>
    <property type="match status" value="1"/>
</dbReference>
<dbReference type="Gene3D" id="3.40.50.1000">
    <property type="entry name" value="HAD superfamily/HAD-like"/>
    <property type="match status" value="1"/>
</dbReference>
<dbReference type="AlphaFoldDB" id="A1A1G6"/>
<name>A1A1G6_BIFAA</name>
<proteinExistence type="predicted"/>
<dbReference type="GO" id="GO:0016787">
    <property type="term" value="F:hydrolase activity"/>
    <property type="evidence" value="ECO:0007669"/>
    <property type="project" value="UniProtKB-KW"/>
</dbReference>
<reference evidence="2 3" key="1">
    <citation type="submission" date="2006-12" db="EMBL/GenBank/DDBJ databases">
        <title>Bifidobacterium adolescentis complete genome sequence.</title>
        <authorList>
            <person name="Suzuki T."/>
            <person name="Tsuda Y."/>
            <person name="Kanou N."/>
            <person name="Inoue T."/>
            <person name="Kumazaki K."/>
            <person name="Nagano S."/>
            <person name="Hirai S."/>
            <person name="Tanaka K."/>
            <person name="Watanabe K."/>
        </authorList>
    </citation>
    <scope>NUCLEOTIDE SEQUENCE [LARGE SCALE GENOMIC DNA]</scope>
    <source>
        <strain evidence="3">ATCC 15703 / DSM 20083 / NCTC 11814 / E194a</strain>
    </source>
</reference>
<dbReference type="InterPro" id="IPR023214">
    <property type="entry name" value="HAD_sf"/>
</dbReference>
<dbReference type="Proteomes" id="UP000008702">
    <property type="component" value="Chromosome"/>
</dbReference>
<evidence type="ECO:0000313" key="3">
    <source>
        <dbReference type="Proteomes" id="UP000008702"/>
    </source>
</evidence>